<evidence type="ECO:0000313" key="15">
    <source>
        <dbReference type="Proteomes" id="UP000008143"/>
    </source>
</evidence>
<keyword evidence="4" id="KW-0479">Metal-binding</keyword>
<dbReference type="GO" id="GO:0008270">
    <property type="term" value="F:zinc ion binding"/>
    <property type="evidence" value="ECO:0007669"/>
    <property type="project" value="UniProtKB-KW"/>
</dbReference>
<dbReference type="FunFam" id="3.30.160.60:FF:000812">
    <property type="entry name" value="zinc finger protein 23 isoform X2"/>
    <property type="match status" value="1"/>
</dbReference>
<organism evidence="15 16">
    <name type="scientific">Xenopus tropicalis</name>
    <name type="common">Western clawed frog</name>
    <name type="synonym">Silurana tropicalis</name>
    <dbReference type="NCBI Taxonomy" id="8364"/>
    <lineage>
        <taxon>Eukaryota</taxon>
        <taxon>Metazoa</taxon>
        <taxon>Chordata</taxon>
        <taxon>Craniata</taxon>
        <taxon>Vertebrata</taxon>
        <taxon>Euteleostomi</taxon>
        <taxon>Amphibia</taxon>
        <taxon>Batrachia</taxon>
        <taxon>Anura</taxon>
        <taxon>Pipoidea</taxon>
        <taxon>Pipidae</taxon>
        <taxon>Xenopodinae</taxon>
        <taxon>Xenopus</taxon>
        <taxon>Silurana</taxon>
    </lineage>
</organism>
<keyword evidence="6 12" id="KW-0863">Zinc-finger</keyword>
<evidence type="ECO:0000256" key="6">
    <source>
        <dbReference type="ARBA" id="ARBA00022771"/>
    </source>
</evidence>
<keyword evidence="15" id="KW-1185">Reference proteome</keyword>
<dbReference type="FunFam" id="3.30.160.60:FF:003089">
    <property type="match status" value="1"/>
</dbReference>
<evidence type="ECO:0000256" key="7">
    <source>
        <dbReference type="ARBA" id="ARBA00022833"/>
    </source>
</evidence>
<dbReference type="Gene3D" id="3.30.160.60">
    <property type="entry name" value="Classic Zinc Finger"/>
    <property type="match status" value="6"/>
</dbReference>
<feature type="domain" description="C2H2-type" evidence="14">
    <location>
        <begin position="130"/>
        <end position="157"/>
    </location>
</feature>
<evidence type="ECO:0000313" key="17">
    <source>
        <dbReference type="Xenbase" id="XB-GENE-29092743"/>
    </source>
</evidence>
<dbReference type="SUPFAM" id="SSF57667">
    <property type="entry name" value="beta-beta-alpha zinc fingers"/>
    <property type="match status" value="4"/>
</dbReference>
<reference evidence="16" key="1">
    <citation type="submission" date="2025-08" db="UniProtKB">
        <authorList>
            <consortium name="RefSeq"/>
        </authorList>
    </citation>
    <scope>IDENTIFICATION</scope>
    <source>
        <strain evidence="16">Nigerian</strain>
        <tissue evidence="16">Liver and blood</tissue>
    </source>
</reference>
<evidence type="ECO:0000256" key="13">
    <source>
        <dbReference type="SAM" id="MobiDB-lite"/>
    </source>
</evidence>
<name>A0A8J1ITL7_XENTR</name>
<feature type="compositionally biased region" description="Polar residues" evidence="13">
    <location>
        <begin position="22"/>
        <end position="31"/>
    </location>
</feature>
<evidence type="ECO:0000256" key="1">
    <source>
        <dbReference type="ARBA" id="ARBA00003767"/>
    </source>
</evidence>
<evidence type="ECO:0000256" key="9">
    <source>
        <dbReference type="ARBA" id="ARBA00023125"/>
    </source>
</evidence>
<evidence type="ECO:0000256" key="5">
    <source>
        <dbReference type="ARBA" id="ARBA00022737"/>
    </source>
</evidence>
<dbReference type="AlphaFoldDB" id="A0A8J1ITL7"/>
<evidence type="ECO:0000256" key="2">
    <source>
        <dbReference type="ARBA" id="ARBA00004123"/>
    </source>
</evidence>
<keyword evidence="9" id="KW-0238">DNA-binding</keyword>
<feature type="domain" description="C2H2-type" evidence="14">
    <location>
        <begin position="234"/>
        <end position="261"/>
    </location>
</feature>
<dbReference type="PROSITE" id="PS00028">
    <property type="entry name" value="ZINC_FINGER_C2H2_1"/>
    <property type="match status" value="6"/>
</dbReference>
<evidence type="ECO:0000256" key="3">
    <source>
        <dbReference type="ARBA" id="ARBA00006991"/>
    </source>
</evidence>
<dbReference type="KEGG" id="xtr:116407568"/>
<dbReference type="AGR" id="Xenbase:XB-GENE-29092743"/>
<dbReference type="Pfam" id="PF00096">
    <property type="entry name" value="zf-C2H2"/>
    <property type="match status" value="5"/>
</dbReference>
<dbReference type="PANTHER" id="PTHR24394">
    <property type="entry name" value="ZINC FINGER PROTEIN"/>
    <property type="match status" value="1"/>
</dbReference>
<keyword evidence="5" id="KW-0677">Repeat</keyword>
<feature type="domain" description="C2H2-type" evidence="14">
    <location>
        <begin position="177"/>
        <end position="204"/>
    </location>
</feature>
<feature type="region of interest" description="Disordered" evidence="13">
    <location>
        <begin position="1"/>
        <end position="31"/>
    </location>
</feature>
<keyword evidence="10" id="KW-0804">Transcription</keyword>
<dbReference type="FunFam" id="3.30.160.60:FF:000478">
    <property type="entry name" value="Zinc finger protein 133"/>
    <property type="match status" value="2"/>
</dbReference>
<comment type="similarity">
    <text evidence="3">Belongs to the krueppel C2H2-type zinc-finger protein family.</text>
</comment>
<comment type="subcellular location">
    <subcellularLocation>
        <location evidence="2">Nucleus</location>
    </subcellularLocation>
</comment>
<evidence type="ECO:0000256" key="8">
    <source>
        <dbReference type="ARBA" id="ARBA00023015"/>
    </source>
</evidence>
<comment type="function">
    <text evidence="1">May be involved in transcriptional regulation.</text>
</comment>
<evidence type="ECO:0000256" key="4">
    <source>
        <dbReference type="ARBA" id="ARBA00022723"/>
    </source>
</evidence>
<feature type="domain" description="C2H2-type" evidence="14">
    <location>
        <begin position="290"/>
        <end position="317"/>
    </location>
</feature>
<keyword evidence="8" id="KW-0805">Transcription regulation</keyword>
<feature type="domain" description="C2H2-type" evidence="14">
    <location>
        <begin position="205"/>
        <end position="233"/>
    </location>
</feature>
<dbReference type="GeneID" id="116407568"/>
<dbReference type="GO" id="GO:0000978">
    <property type="term" value="F:RNA polymerase II cis-regulatory region sequence-specific DNA binding"/>
    <property type="evidence" value="ECO:0000318"/>
    <property type="project" value="GO_Central"/>
</dbReference>
<dbReference type="FunFam" id="3.30.160.60:FF:000100">
    <property type="entry name" value="Zinc finger 45-like"/>
    <property type="match status" value="1"/>
</dbReference>
<evidence type="ECO:0000256" key="11">
    <source>
        <dbReference type="ARBA" id="ARBA00023242"/>
    </source>
</evidence>
<evidence type="ECO:0000256" key="10">
    <source>
        <dbReference type="ARBA" id="ARBA00023163"/>
    </source>
</evidence>
<dbReference type="SMART" id="SM00355">
    <property type="entry name" value="ZnF_C2H2"/>
    <property type="match status" value="6"/>
</dbReference>
<dbReference type="Xenbase" id="XB-GENE-29092743">
    <property type="gene designation" value="LOC116407568"/>
</dbReference>
<sequence>MSPAEQPPPANGIKEEAASWEGGNQSDCSINPLTEQIQGTDTPTPIMGCSLNNSSAANCISDGIKEEVVLCEEGNQSDCSINLLTEQGTDTPIPVMGCSLFIMQDNKHDENAFTTEHECDITKQIIRKKYTCNLCHKQFLQKRDIDRHERTHRKERHFLHHRSLHNHLSVPDDKKQFSCSECGKCCSNQNNLKYHQRTHTGEKPFSCSECGKCFSTSSEVTVHRRRMHTSERPFFCSECGKRFATSSELTVHLRTHTGEKPFACSECGKCFTRSTQLTVHHRTHTGEKPFSCLECGKCFTRNRTLKLHLELHKVAKP</sequence>
<dbReference type="InterPro" id="IPR036236">
    <property type="entry name" value="Znf_C2H2_sf"/>
</dbReference>
<evidence type="ECO:0000259" key="14">
    <source>
        <dbReference type="PROSITE" id="PS50157"/>
    </source>
</evidence>
<dbReference type="GO" id="GO:0005634">
    <property type="term" value="C:nucleus"/>
    <property type="evidence" value="ECO:0000318"/>
    <property type="project" value="GO_Central"/>
</dbReference>
<dbReference type="GO" id="GO:0006357">
    <property type="term" value="P:regulation of transcription by RNA polymerase II"/>
    <property type="evidence" value="ECO:0000318"/>
    <property type="project" value="GO_Central"/>
</dbReference>
<accession>A0A8J1ITL7</accession>
<dbReference type="InterPro" id="IPR013087">
    <property type="entry name" value="Znf_C2H2_type"/>
</dbReference>
<dbReference type="PANTHER" id="PTHR24394:SF48">
    <property type="entry name" value="ZINC FINGER PROTEIN 771"/>
    <property type="match status" value="1"/>
</dbReference>
<dbReference type="Proteomes" id="UP000008143">
    <property type="component" value="Chromosome 9"/>
</dbReference>
<keyword evidence="11" id="KW-0539">Nucleus</keyword>
<gene>
    <name evidence="16 17" type="primary">LOC116407568</name>
</gene>
<feature type="domain" description="C2H2-type" evidence="14">
    <location>
        <begin position="262"/>
        <end position="289"/>
    </location>
</feature>
<dbReference type="RefSeq" id="XP_031748928.1">
    <property type="nucleotide sequence ID" value="XM_031893068.1"/>
</dbReference>
<dbReference type="GO" id="GO:0001228">
    <property type="term" value="F:DNA-binding transcription activator activity, RNA polymerase II-specific"/>
    <property type="evidence" value="ECO:0000318"/>
    <property type="project" value="GO_Central"/>
</dbReference>
<evidence type="ECO:0000256" key="12">
    <source>
        <dbReference type="PROSITE-ProRule" id="PRU00042"/>
    </source>
</evidence>
<proteinExistence type="inferred from homology"/>
<keyword evidence="7" id="KW-0862">Zinc</keyword>
<dbReference type="OrthoDB" id="10027876at2759"/>
<evidence type="ECO:0000313" key="16">
    <source>
        <dbReference type="RefSeq" id="XP_031748928.1"/>
    </source>
</evidence>
<feature type="compositionally biased region" description="Pro residues" evidence="13">
    <location>
        <begin position="1"/>
        <end position="10"/>
    </location>
</feature>
<dbReference type="PROSITE" id="PS50157">
    <property type="entry name" value="ZINC_FINGER_C2H2_2"/>
    <property type="match status" value="6"/>
</dbReference>
<protein>
    <submittedName>
        <fullName evidence="16">Oocyte zinc finger protein XlCOF7.1-like</fullName>
    </submittedName>
</protein>
<dbReference type="OMA" id="TEHECDI"/>